<dbReference type="AlphaFoldDB" id="A0A428YSU4"/>
<dbReference type="FunFam" id="1.10.630.10:FF:000018">
    <property type="entry name" value="Cytochrome P450 monooxygenase"/>
    <property type="match status" value="1"/>
</dbReference>
<dbReference type="Gene3D" id="1.10.630.10">
    <property type="entry name" value="Cytochrome P450"/>
    <property type="match status" value="1"/>
</dbReference>
<dbReference type="PRINTS" id="PR00385">
    <property type="entry name" value="P450"/>
</dbReference>
<dbReference type="GO" id="GO:0004497">
    <property type="term" value="F:monooxygenase activity"/>
    <property type="evidence" value="ECO:0007669"/>
    <property type="project" value="UniProtKB-KW"/>
</dbReference>
<keyword evidence="4" id="KW-0560">Oxidoreductase</keyword>
<reference evidence="7 8" key="1">
    <citation type="submission" date="2018-05" db="EMBL/GenBank/DDBJ databases">
        <title>Evolution of GPA BGCs.</title>
        <authorList>
            <person name="Waglechner N."/>
            <person name="Wright G.D."/>
        </authorList>
    </citation>
    <scope>NUCLEOTIDE SEQUENCE [LARGE SCALE GENOMIC DNA]</scope>
    <source>
        <strain evidence="7 8">A82846</strain>
    </source>
</reference>
<dbReference type="OrthoDB" id="4133219at2"/>
<dbReference type="SUPFAM" id="SSF48264">
    <property type="entry name" value="Cytochrome P450"/>
    <property type="match status" value="1"/>
</dbReference>
<dbReference type="PANTHER" id="PTHR46696">
    <property type="entry name" value="P450, PUTATIVE (EUROFUNG)-RELATED"/>
    <property type="match status" value="1"/>
</dbReference>
<comment type="similarity">
    <text evidence="1">Belongs to the cytochrome P450 family.</text>
</comment>
<dbReference type="EMBL" id="QHKI01000060">
    <property type="protein sequence ID" value="RSM72338.1"/>
    <property type="molecule type" value="Genomic_DNA"/>
</dbReference>
<evidence type="ECO:0000256" key="6">
    <source>
        <dbReference type="ARBA" id="ARBA00023033"/>
    </source>
</evidence>
<evidence type="ECO:0000313" key="7">
    <source>
        <dbReference type="EMBL" id="RSM72338.1"/>
    </source>
</evidence>
<dbReference type="CDD" id="cd11030">
    <property type="entry name" value="CYP105-like"/>
    <property type="match status" value="1"/>
</dbReference>
<keyword evidence="2" id="KW-0349">Heme</keyword>
<dbReference type="RefSeq" id="WP_037255354.1">
    <property type="nucleotide sequence ID" value="NZ_QHKI01000060.1"/>
</dbReference>
<dbReference type="InterPro" id="IPR036396">
    <property type="entry name" value="Cyt_P450_sf"/>
</dbReference>
<dbReference type="Proteomes" id="UP000287547">
    <property type="component" value="Unassembled WGS sequence"/>
</dbReference>
<name>A0A428YSU4_KIBAR</name>
<accession>A0A428YSU4</accession>
<keyword evidence="3" id="KW-0479">Metal-binding</keyword>
<keyword evidence="6" id="KW-0503">Monooxygenase</keyword>
<dbReference type="Pfam" id="PF00067">
    <property type="entry name" value="p450"/>
    <property type="match status" value="1"/>
</dbReference>
<evidence type="ECO:0000256" key="3">
    <source>
        <dbReference type="ARBA" id="ARBA00022723"/>
    </source>
</evidence>
<dbReference type="PANTHER" id="PTHR46696:SF6">
    <property type="entry name" value="P450, PUTATIVE (EUROFUNG)-RELATED"/>
    <property type="match status" value="1"/>
</dbReference>
<protein>
    <submittedName>
        <fullName evidence="7">Cytochrome P450</fullName>
    </submittedName>
</protein>
<comment type="caution">
    <text evidence="7">The sequence shown here is derived from an EMBL/GenBank/DDBJ whole genome shotgun (WGS) entry which is preliminary data.</text>
</comment>
<dbReference type="GO" id="GO:0005506">
    <property type="term" value="F:iron ion binding"/>
    <property type="evidence" value="ECO:0007669"/>
    <property type="project" value="InterPro"/>
</dbReference>
<evidence type="ECO:0000313" key="8">
    <source>
        <dbReference type="Proteomes" id="UP000287547"/>
    </source>
</evidence>
<proteinExistence type="inferred from homology"/>
<organism evidence="7 8">
    <name type="scientific">Kibdelosporangium aridum</name>
    <dbReference type="NCBI Taxonomy" id="2030"/>
    <lineage>
        <taxon>Bacteria</taxon>
        <taxon>Bacillati</taxon>
        <taxon>Actinomycetota</taxon>
        <taxon>Actinomycetes</taxon>
        <taxon>Pseudonocardiales</taxon>
        <taxon>Pseudonocardiaceae</taxon>
        <taxon>Kibdelosporangium</taxon>
    </lineage>
</organism>
<dbReference type="GO" id="GO:0020037">
    <property type="term" value="F:heme binding"/>
    <property type="evidence" value="ECO:0007669"/>
    <property type="project" value="InterPro"/>
</dbReference>
<dbReference type="InterPro" id="IPR002397">
    <property type="entry name" value="Cyt_P450_B"/>
</dbReference>
<evidence type="ECO:0000256" key="5">
    <source>
        <dbReference type="ARBA" id="ARBA00023004"/>
    </source>
</evidence>
<gene>
    <name evidence="7" type="ORF">DMH04_42625</name>
</gene>
<dbReference type="PRINTS" id="PR00359">
    <property type="entry name" value="BP450"/>
</dbReference>
<dbReference type="GO" id="GO:0016705">
    <property type="term" value="F:oxidoreductase activity, acting on paired donors, with incorporation or reduction of molecular oxygen"/>
    <property type="evidence" value="ECO:0007669"/>
    <property type="project" value="InterPro"/>
</dbReference>
<keyword evidence="5" id="KW-0408">Iron</keyword>
<sequence>MTEPFTQVELLVQRSAEHPFKLPPELVRLRDERPLTPMIFPDGHEGWLATGYDEVRAVLGHPQFSNRYELQHVPMPGFTETPPPAAPGDFLGLDAPEHTRYRKLLAGKFTTRRMRLFTEQVEAFTAERLDALEREGPTVDLMAVYARPIPAQVICELLGVPYADREYFQSVVEGMVFREGMSLEDIGTNWASMQEYIRGLVTAKRKSPTDDVFSELTTSDLTDDELSGLGTFLLGAGLHTTGAVIGMATFALLIHPEQFAALRADPELAGQAVEELLRYTGIGPGAVRTALADVEIEGVLIKAGQTVAMSLDAANRDPHKFADDADELNLRRNANGHLTFVHGIHQCLGQHLARLELRTALSALVTRFPKLSLAIAAQDVPMRTDGNIYDMERLPVTLASAND</sequence>
<evidence type="ECO:0000256" key="4">
    <source>
        <dbReference type="ARBA" id="ARBA00023002"/>
    </source>
</evidence>
<evidence type="ECO:0000256" key="1">
    <source>
        <dbReference type="ARBA" id="ARBA00010617"/>
    </source>
</evidence>
<evidence type="ECO:0000256" key="2">
    <source>
        <dbReference type="ARBA" id="ARBA00022617"/>
    </source>
</evidence>
<dbReference type="InterPro" id="IPR001128">
    <property type="entry name" value="Cyt_P450"/>
</dbReference>